<organism evidence="1 2">
    <name type="scientific">Plantactinospora siamensis</name>
    <dbReference type="NCBI Taxonomy" id="555372"/>
    <lineage>
        <taxon>Bacteria</taxon>
        <taxon>Bacillati</taxon>
        <taxon>Actinomycetota</taxon>
        <taxon>Actinomycetes</taxon>
        <taxon>Micromonosporales</taxon>
        <taxon>Micromonosporaceae</taxon>
        <taxon>Plantactinospora</taxon>
    </lineage>
</organism>
<evidence type="ECO:0000313" key="2">
    <source>
        <dbReference type="Proteomes" id="UP001589894"/>
    </source>
</evidence>
<dbReference type="EMBL" id="JBHLUE010000011">
    <property type="protein sequence ID" value="MFC0565131.1"/>
    <property type="molecule type" value="Genomic_DNA"/>
</dbReference>
<proteinExistence type="predicted"/>
<reference evidence="1 2" key="1">
    <citation type="submission" date="2024-09" db="EMBL/GenBank/DDBJ databases">
        <authorList>
            <person name="Sun Q."/>
            <person name="Mori K."/>
        </authorList>
    </citation>
    <scope>NUCLEOTIDE SEQUENCE [LARGE SCALE GENOMIC DNA]</scope>
    <source>
        <strain evidence="1 2">TBRC 2205</strain>
    </source>
</reference>
<sequence length="63" mass="6351">MTTPMREGDVLAVTVTKVLPFGVLVETPAGVPGLVPGATAGVGTPVDVRVGEFDGRRFAASLA</sequence>
<evidence type="ECO:0008006" key="3">
    <source>
        <dbReference type="Google" id="ProtNLM"/>
    </source>
</evidence>
<name>A0ABV6NWR0_9ACTN</name>
<evidence type="ECO:0000313" key="1">
    <source>
        <dbReference type="EMBL" id="MFC0565131.1"/>
    </source>
</evidence>
<dbReference type="InterPro" id="IPR012340">
    <property type="entry name" value="NA-bd_OB-fold"/>
</dbReference>
<dbReference type="SUPFAM" id="SSF50249">
    <property type="entry name" value="Nucleic acid-binding proteins"/>
    <property type="match status" value="1"/>
</dbReference>
<dbReference type="RefSeq" id="WP_377338685.1">
    <property type="nucleotide sequence ID" value="NZ_JBHLUE010000011.1"/>
</dbReference>
<comment type="caution">
    <text evidence="1">The sequence shown here is derived from an EMBL/GenBank/DDBJ whole genome shotgun (WGS) entry which is preliminary data.</text>
</comment>
<keyword evidence="2" id="KW-1185">Reference proteome</keyword>
<dbReference type="Gene3D" id="2.40.50.140">
    <property type="entry name" value="Nucleic acid-binding proteins"/>
    <property type="match status" value="1"/>
</dbReference>
<gene>
    <name evidence="1" type="ORF">ACFFHU_13425</name>
</gene>
<protein>
    <recommendedName>
        <fullName evidence="3">S1 motif domain-containing protein</fullName>
    </recommendedName>
</protein>
<dbReference type="Proteomes" id="UP001589894">
    <property type="component" value="Unassembled WGS sequence"/>
</dbReference>
<accession>A0ABV6NWR0</accession>